<reference evidence="4 5" key="1">
    <citation type="submission" date="2016-11" db="EMBL/GenBank/DDBJ databases">
        <authorList>
            <person name="Jaros S."/>
            <person name="Januszkiewicz K."/>
            <person name="Wedrychowicz H."/>
        </authorList>
    </citation>
    <scope>NUCLEOTIDE SEQUENCE [LARGE SCALE GENOMIC DNA]</scope>
    <source>
        <strain evidence="4 5">HD4</strain>
    </source>
</reference>
<proteinExistence type="predicted"/>
<dbReference type="Proteomes" id="UP000184263">
    <property type="component" value="Unassembled WGS sequence"/>
</dbReference>
<dbReference type="Pfam" id="PF07687">
    <property type="entry name" value="M20_dimer"/>
    <property type="match status" value="1"/>
</dbReference>
<evidence type="ECO:0000256" key="2">
    <source>
        <dbReference type="ARBA" id="ARBA00022801"/>
    </source>
</evidence>
<dbReference type="InterPro" id="IPR050072">
    <property type="entry name" value="Peptidase_M20A"/>
</dbReference>
<gene>
    <name evidence="4" type="ORF">SAMN05216582_10243</name>
</gene>
<dbReference type="PANTHER" id="PTHR43808">
    <property type="entry name" value="ACETYLORNITHINE DEACETYLASE"/>
    <property type="match status" value="1"/>
</dbReference>
<dbReference type="PANTHER" id="PTHR43808:SF9">
    <property type="entry name" value="BLL0789 PROTEIN"/>
    <property type="match status" value="1"/>
</dbReference>
<evidence type="ECO:0000313" key="4">
    <source>
        <dbReference type="EMBL" id="SHK31290.1"/>
    </source>
</evidence>
<dbReference type="SUPFAM" id="SSF53187">
    <property type="entry name" value="Zn-dependent exopeptidases"/>
    <property type="match status" value="1"/>
</dbReference>
<dbReference type="CDD" id="cd03885">
    <property type="entry name" value="M20_CPDG2"/>
    <property type="match status" value="1"/>
</dbReference>
<dbReference type="InterPro" id="IPR017150">
    <property type="entry name" value="Pept_M20_glutamate_carboxypep"/>
</dbReference>
<keyword evidence="1" id="KW-0479">Metal-binding</keyword>
<evidence type="ECO:0000259" key="3">
    <source>
        <dbReference type="Pfam" id="PF07687"/>
    </source>
</evidence>
<dbReference type="GO" id="GO:0046872">
    <property type="term" value="F:metal ion binding"/>
    <property type="evidence" value="ECO:0007669"/>
    <property type="project" value="UniProtKB-KW"/>
</dbReference>
<keyword evidence="4" id="KW-0645">Protease</keyword>
<keyword evidence="2" id="KW-0378">Hydrolase</keyword>
<evidence type="ECO:0000256" key="1">
    <source>
        <dbReference type="ARBA" id="ARBA00022723"/>
    </source>
</evidence>
<dbReference type="Gene3D" id="3.40.630.10">
    <property type="entry name" value="Zn peptidases"/>
    <property type="match status" value="1"/>
</dbReference>
<accession>A0A1M6RFV3</accession>
<dbReference type="Gene3D" id="3.30.70.360">
    <property type="match status" value="1"/>
</dbReference>
<dbReference type="EMBL" id="FRBC01000002">
    <property type="protein sequence ID" value="SHK31290.1"/>
    <property type="molecule type" value="Genomic_DNA"/>
</dbReference>
<dbReference type="InterPro" id="IPR011650">
    <property type="entry name" value="Peptidase_M20_dimer"/>
</dbReference>
<dbReference type="PIRSF" id="PIRSF037238">
    <property type="entry name" value="Carboxypeptidase_G2"/>
    <property type="match status" value="1"/>
</dbReference>
<dbReference type="GO" id="GO:0004180">
    <property type="term" value="F:carboxypeptidase activity"/>
    <property type="evidence" value="ECO:0007669"/>
    <property type="project" value="UniProtKB-KW"/>
</dbReference>
<feature type="domain" description="Peptidase M20 dimerisation" evidence="3">
    <location>
        <begin position="177"/>
        <end position="271"/>
    </location>
</feature>
<dbReference type="InterPro" id="IPR036264">
    <property type="entry name" value="Bact_exopeptidase_dim_dom"/>
</dbReference>
<dbReference type="Pfam" id="PF01546">
    <property type="entry name" value="Peptidase_M20"/>
    <property type="match status" value="1"/>
</dbReference>
<evidence type="ECO:0000313" key="5">
    <source>
        <dbReference type="Proteomes" id="UP000184263"/>
    </source>
</evidence>
<dbReference type="AlphaFoldDB" id="A0A1M6RFV3"/>
<dbReference type="InterPro" id="IPR002933">
    <property type="entry name" value="Peptidase_M20"/>
</dbReference>
<dbReference type="OrthoDB" id="9783294at2"/>
<dbReference type="SUPFAM" id="SSF55031">
    <property type="entry name" value="Bacterial exopeptidase dimerisation domain"/>
    <property type="match status" value="1"/>
</dbReference>
<keyword evidence="4" id="KW-0121">Carboxypeptidase</keyword>
<organism evidence="4 5">
    <name type="scientific">Selenomonas ruminantium</name>
    <dbReference type="NCBI Taxonomy" id="971"/>
    <lineage>
        <taxon>Bacteria</taxon>
        <taxon>Bacillati</taxon>
        <taxon>Bacillota</taxon>
        <taxon>Negativicutes</taxon>
        <taxon>Selenomonadales</taxon>
        <taxon>Selenomonadaceae</taxon>
        <taxon>Selenomonas</taxon>
    </lineage>
</organism>
<name>A0A1M6RFV3_SELRU</name>
<dbReference type="RefSeq" id="WP_073087994.1">
    <property type="nucleotide sequence ID" value="NZ_FRBC01000002.1"/>
</dbReference>
<protein>
    <submittedName>
        <fullName evidence="4">Glutamate carboxypeptidase</fullName>
    </submittedName>
</protein>
<sequence length="377" mass="40942">MEDLKVTEYLKELEYLVNIDSVSSEPEGAGRIAAFFREKYEHMGWQVTAHDFHAEIAPCLEIVNHPAKHYDVLILAHMDTVFPVGTAAKRPFRVEGERAFGPGVIDCKAGLLSGFYALQRLQREGALEGHDVCVFLNSDHEGISSRYSKQHSVALAKKSRYVLVLEAGRANGNLVNKRKGIARYKLHVDGVSAHAGIDYTHGCNAIEELAHWVLALQGATDLARETTVNVGRVSGGTSISAVPGEADAEIDVRYYEDCEIERIEKLLQDYGRSPHVKGTRASVEGGITRPPMLPTAATCQLCEAIDRIGREIGVDFSWMASGGGSDGSFAAAAGIPVIDGLGPVGGKAHSAGEYLEISSVLPRYELLCRILKYVVTH</sequence>